<protein>
    <submittedName>
        <fullName evidence="1">DUF1501 domain-containing protein</fullName>
    </submittedName>
</protein>
<dbReference type="PROSITE" id="PS51318">
    <property type="entry name" value="TAT"/>
    <property type="match status" value="1"/>
</dbReference>
<dbReference type="InterPro" id="IPR006311">
    <property type="entry name" value="TAT_signal"/>
</dbReference>
<evidence type="ECO:0000313" key="2">
    <source>
        <dbReference type="Proteomes" id="UP000755104"/>
    </source>
</evidence>
<organism evidence="1 2">
    <name type="scientific">Qipengyuania qiaonensis</name>
    <dbReference type="NCBI Taxonomy" id="2867240"/>
    <lineage>
        <taxon>Bacteria</taxon>
        <taxon>Pseudomonadati</taxon>
        <taxon>Pseudomonadota</taxon>
        <taxon>Alphaproteobacteria</taxon>
        <taxon>Sphingomonadales</taxon>
        <taxon>Erythrobacteraceae</taxon>
        <taxon>Qipengyuania</taxon>
    </lineage>
</organism>
<dbReference type="RefSeq" id="WP_221560141.1">
    <property type="nucleotide sequence ID" value="NZ_JAIGNO010000014.1"/>
</dbReference>
<keyword evidence="2" id="KW-1185">Reference proteome</keyword>
<comment type="caution">
    <text evidence="1">The sequence shown here is derived from an EMBL/GenBank/DDBJ whole genome shotgun (WGS) entry which is preliminary data.</text>
</comment>
<name>A0ABS7JBV9_9SPHN</name>
<sequence>MTMFILDRRMLLRGTAGLGALSLAVPGGLFAQEVGNKRLFVIILRGAADGLSVAAPLGDPAYEAARGPWLETYADARKLDGFFVLHPALEKVGALYAKGEALVAHAVATDYRERSHFDAQNLLETGGTRAYGERDGWLNRLAGMLAPGGSALALAPTVPLILRGDAPVSSYAPSRLPDASELLTERIEDLYADDPQLAALWQQAQATRDMAGDLASANLRNAQQAGTLAASLMEGDSGARILTLDLNGWDSHANQVGQIARRLAQLDVLLGAFHESMGTLWPDTMVAVVTEFGRTVARNGTNGTDHGTGGAAFLLGGSVRGGRVMADWPGLAAAQLYEGRDLRPTMSLEVLLAGALAEHFALDPALAMRTLFPGRTARAGKGFMRT</sequence>
<dbReference type="InterPro" id="IPR010869">
    <property type="entry name" value="DUF1501"/>
</dbReference>
<reference evidence="1 2" key="1">
    <citation type="submission" date="2021-08" db="EMBL/GenBank/DDBJ databases">
        <title>Comparative Genomics Analysis of the Genus Qipengyuania Reveals Extensive Genetic Diversity and Metabolic Versatility, Including the Description of Fifteen Novel Species.</title>
        <authorList>
            <person name="Liu Y."/>
        </authorList>
    </citation>
    <scope>NUCLEOTIDE SEQUENCE [LARGE SCALE GENOMIC DNA]</scope>
    <source>
        <strain evidence="1 2">6D47A</strain>
    </source>
</reference>
<dbReference type="Proteomes" id="UP000755104">
    <property type="component" value="Unassembled WGS sequence"/>
</dbReference>
<gene>
    <name evidence="1" type="ORF">K3174_14870</name>
</gene>
<dbReference type="PANTHER" id="PTHR43737">
    <property type="entry name" value="BLL7424 PROTEIN"/>
    <property type="match status" value="1"/>
</dbReference>
<accession>A0ABS7JBV9</accession>
<proteinExistence type="predicted"/>
<evidence type="ECO:0000313" key="1">
    <source>
        <dbReference type="EMBL" id="MBX7483811.1"/>
    </source>
</evidence>
<dbReference type="Pfam" id="PF07394">
    <property type="entry name" value="DUF1501"/>
    <property type="match status" value="1"/>
</dbReference>
<dbReference type="PANTHER" id="PTHR43737:SF1">
    <property type="entry name" value="DUF1501 DOMAIN-CONTAINING PROTEIN"/>
    <property type="match status" value="1"/>
</dbReference>
<dbReference type="EMBL" id="JAIGNO010000014">
    <property type="protein sequence ID" value="MBX7483811.1"/>
    <property type="molecule type" value="Genomic_DNA"/>
</dbReference>